<gene>
    <name evidence="1" type="ORF">FKW44_020287</name>
</gene>
<evidence type="ECO:0000313" key="2">
    <source>
        <dbReference type="Proteomes" id="UP000595437"/>
    </source>
</evidence>
<keyword evidence="2" id="KW-1185">Reference proteome</keyword>
<sequence>MAQKYLSARTIGRVVKADLARSHSSTGTIHLLNEATRVKRKANSKLVLK</sequence>
<dbReference type="Proteomes" id="UP000595437">
    <property type="component" value="Chromosome 14"/>
</dbReference>
<organism evidence="1 2">
    <name type="scientific">Caligus rogercresseyi</name>
    <name type="common">Sea louse</name>
    <dbReference type="NCBI Taxonomy" id="217165"/>
    <lineage>
        <taxon>Eukaryota</taxon>
        <taxon>Metazoa</taxon>
        <taxon>Ecdysozoa</taxon>
        <taxon>Arthropoda</taxon>
        <taxon>Crustacea</taxon>
        <taxon>Multicrustacea</taxon>
        <taxon>Hexanauplia</taxon>
        <taxon>Copepoda</taxon>
        <taxon>Siphonostomatoida</taxon>
        <taxon>Caligidae</taxon>
        <taxon>Caligus</taxon>
    </lineage>
</organism>
<evidence type="ECO:0000313" key="1">
    <source>
        <dbReference type="EMBL" id="QQP39412.1"/>
    </source>
</evidence>
<dbReference type="AlphaFoldDB" id="A0A7T8GXC0"/>
<reference evidence="2" key="1">
    <citation type="submission" date="2021-01" db="EMBL/GenBank/DDBJ databases">
        <title>Caligus Genome Assembly.</title>
        <authorList>
            <person name="Gallardo-Escarate C."/>
        </authorList>
    </citation>
    <scope>NUCLEOTIDE SEQUENCE [LARGE SCALE GENOMIC DNA]</scope>
</reference>
<protein>
    <submittedName>
        <fullName evidence="1">Uncharacterized protein</fullName>
    </submittedName>
</protein>
<accession>A0A7T8GXC0</accession>
<name>A0A7T8GXC0_CALRO</name>
<dbReference type="EMBL" id="CP045903">
    <property type="protein sequence ID" value="QQP39412.1"/>
    <property type="molecule type" value="Genomic_DNA"/>
</dbReference>
<proteinExistence type="predicted"/>